<feature type="region of interest" description="Disordered" evidence="1">
    <location>
        <begin position="42"/>
        <end position="86"/>
    </location>
</feature>
<evidence type="ECO:0000256" key="1">
    <source>
        <dbReference type="SAM" id="MobiDB-lite"/>
    </source>
</evidence>
<gene>
    <name evidence="2" type="ORF">OESDEN_14437</name>
</gene>
<dbReference type="EMBL" id="KN562464">
    <property type="protein sequence ID" value="KHJ85827.1"/>
    <property type="molecule type" value="Genomic_DNA"/>
</dbReference>
<dbReference type="Proteomes" id="UP000053660">
    <property type="component" value="Unassembled WGS sequence"/>
</dbReference>
<evidence type="ECO:0000313" key="3">
    <source>
        <dbReference type="Proteomes" id="UP000053660"/>
    </source>
</evidence>
<keyword evidence="3" id="KW-1185">Reference proteome</keyword>
<name>A0A0B1SQM3_OESDE</name>
<dbReference type="AlphaFoldDB" id="A0A0B1SQM3"/>
<proteinExistence type="predicted"/>
<organism evidence="2 3">
    <name type="scientific">Oesophagostomum dentatum</name>
    <name type="common">Nodular worm</name>
    <dbReference type="NCBI Taxonomy" id="61180"/>
    <lineage>
        <taxon>Eukaryota</taxon>
        <taxon>Metazoa</taxon>
        <taxon>Ecdysozoa</taxon>
        <taxon>Nematoda</taxon>
        <taxon>Chromadorea</taxon>
        <taxon>Rhabditida</taxon>
        <taxon>Rhabditina</taxon>
        <taxon>Rhabditomorpha</taxon>
        <taxon>Strongyloidea</taxon>
        <taxon>Strongylidae</taxon>
        <taxon>Oesophagostomum</taxon>
    </lineage>
</organism>
<evidence type="ECO:0000313" key="2">
    <source>
        <dbReference type="EMBL" id="KHJ85827.1"/>
    </source>
</evidence>
<reference evidence="2 3" key="1">
    <citation type="submission" date="2014-03" db="EMBL/GenBank/DDBJ databases">
        <title>Draft genome of the hookworm Oesophagostomum dentatum.</title>
        <authorList>
            <person name="Mitreva M."/>
        </authorList>
    </citation>
    <scope>NUCLEOTIDE SEQUENCE [LARGE SCALE GENOMIC DNA]</scope>
    <source>
        <strain evidence="2 3">OD-Hann</strain>
    </source>
</reference>
<accession>A0A0B1SQM3</accession>
<feature type="compositionally biased region" description="Polar residues" evidence="1">
    <location>
        <begin position="73"/>
        <end position="86"/>
    </location>
</feature>
<sequence>MKHVFVRFGFAGNFWMSGPEEWYSVALPAVYFEEGDRARLDRKKTASVELRSSTSSHPKKTPRTAPPRPAVAKSTTLLPSTATPKTASLVHQAKRTAMRPSIHFWKNDAVCTPQTIWMTLRNDVYPNGAIE</sequence>
<protein>
    <submittedName>
        <fullName evidence="2">Uncharacterized protein</fullName>
    </submittedName>
</protein>